<dbReference type="InterPro" id="IPR001461">
    <property type="entry name" value="Aspartic_peptidase_A1"/>
</dbReference>
<dbReference type="InterPro" id="IPR033121">
    <property type="entry name" value="PEPTIDASE_A1"/>
</dbReference>
<organism evidence="9 10">
    <name type="scientific">Xylaria grammica</name>
    <dbReference type="NCBI Taxonomy" id="363999"/>
    <lineage>
        <taxon>Eukaryota</taxon>
        <taxon>Fungi</taxon>
        <taxon>Dikarya</taxon>
        <taxon>Ascomycota</taxon>
        <taxon>Pezizomycotina</taxon>
        <taxon>Sordariomycetes</taxon>
        <taxon>Xylariomycetidae</taxon>
        <taxon>Xylariales</taxon>
        <taxon>Xylariaceae</taxon>
        <taxon>Xylaria</taxon>
    </lineage>
</organism>
<sequence>MLTQAAILLLAASGAQAATIGDRYEPSALKSSSSAIARRVRNCGKPPPPTVYFPLNFRYGSDQKITTDLFIPGTNKTMPVCFDQGSEDYWLAEPGSVYNWGSEQLGVIGPCNMSITPVYDYPASSDATDPVPASYYNVYSGGAKNILGDATFEDTMTFTSVTGQRSTIRSVRSALVNFINVRVPDPSGQCEVTEDLKKYDVGILGTAPYQDNDDHITQGPHVRQQLLEQGTIKAPVQSMWMDKRPDGIEDTYTGGAIFGGVDLSKFTGPLVKVRSFPNSDGSVGYWVAPPSLSFQGKQIKLGGTGVEKCFVDSGTRNDAFPIAYELQDAFFKTTGLVESPMGHISWPGACGTVPSDVTLDMRFPGSKNGTFVDIKAPLKNYVRWDAGEEGLCRLNLYLGGCVLAAPFSSVAFFAADDEWGEIAFAQGGITERGSEPDQKSIVLRIP</sequence>
<dbReference type="SUPFAM" id="SSF50630">
    <property type="entry name" value="Acid proteases"/>
    <property type="match status" value="1"/>
</dbReference>
<dbReference type="PROSITE" id="PS51767">
    <property type="entry name" value="PEPTIDASE_A1"/>
    <property type="match status" value="1"/>
</dbReference>
<protein>
    <recommendedName>
        <fullName evidence="8">Peptidase A1 domain-containing protein</fullName>
    </recommendedName>
</protein>
<dbReference type="Gene3D" id="2.40.70.10">
    <property type="entry name" value="Acid Proteases"/>
    <property type="match status" value="2"/>
</dbReference>
<evidence type="ECO:0000256" key="1">
    <source>
        <dbReference type="ARBA" id="ARBA00007447"/>
    </source>
</evidence>
<evidence type="ECO:0000256" key="6">
    <source>
        <dbReference type="ARBA" id="ARBA00023145"/>
    </source>
</evidence>
<dbReference type="GO" id="GO:0004190">
    <property type="term" value="F:aspartic-type endopeptidase activity"/>
    <property type="evidence" value="ECO:0007669"/>
    <property type="project" value="UniProtKB-KW"/>
</dbReference>
<evidence type="ECO:0000256" key="4">
    <source>
        <dbReference type="ARBA" id="ARBA00022750"/>
    </source>
</evidence>
<comment type="caution">
    <text evidence="9">The sequence shown here is derived from an EMBL/GenBank/DDBJ whole genome shotgun (WGS) entry which is preliminary data.</text>
</comment>
<keyword evidence="3 7" id="KW-0732">Signal</keyword>
<evidence type="ECO:0000256" key="2">
    <source>
        <dbReference type="ARBA" id="ARBA00022670"/>
    </source>
</evidence>
<gene>
    <name evidence="9" type="ORF">EKO27_g3571</name>
</gene>
<dbReference type="STRING" id="363999.A0A439DAS4"/>
<keyword evidence="6" id="KW-0865">Zymogen</keyword>
<name>A0A439DAS4_9PEZI</name>
<dbReference type="InterPro" id="IPR021109">
    <property type="entry name" value="Peptidase_aspartic_dom_sf"/>
</dbReference>
<evidence type="ECO:0000313" key="9">
    <source>
        <dbReference type="EMBL" id="RWA11514.1"/>
    </source>
</evidence>
<dbReference type="Proteomes" id="UP000286045">
    <property type="component" value="Unassembled WGS sequence"/>
</dbReference>
<dbReference type="Pfam" id="PF00026">
    <property type="entry name" value="Asp"/>
    <property type="match status" value="1"/>
</dbReference>
<dbReference type="PANTHER" id="PTHR47965">
    <property type="entry name" value="ASPARTYL PROTEASE-RELATED"/>
    <property type="match status" value="1"/>
</dbReference>
<keyword evidence="2" id="KW-0645">Protease</keyword>
<accession>A0A439DAS4</accession>
<evidence type="ECO:0000256" key="5">
    <source>
        <dbReference type="ARBA" id="ARBA00022801"/>
    </source>
</evidence>
<keyword evidence="5" id="KW-0378">Hydrolase</keyword>
<evidence type="ECO:0000256" key="7">
    <source>
        <dbReference type="SAM" id="SignalP"/>
    </source>
</evidence>
<dbReference type="EMBL" id="RYZI01000077">
    <property type="protein sequence ID" value="RWA11514.1"/>
    <property type="molecule type" value="Genomic_DNA"/>
</dbReference>
<evidence type="ECO:0000256" key="3">
    <source>
        <dbReference type="ARBA" id="ARBA00022729"/>
    </source>
</evidence>
<dbReference type="AlphaFoldDB" id="A0A439DAS4"/>
<reference evidence="9 10" key="1">
    <citation type="submission" date="2018-12" db="EMBL/GenBank/DDBJ databases">
        <title>Draft genome sequence of Xylaria grammica IHI A82.</title>
        <authorList>
            <person name="Buettner E."/>
            <person name="Kellner H."/>
        </authorList>
    </citation>
    <scope>NUCLEOTIDE SEQUENCE [LARGE SCALE GENOMIC DNA]</scope>
    <source>
        <strain evidence="9 10">IHI A82</strain>
    </source>
</reference>
<dbReference type="GO" id="GO:0006508">
    <property type="term" value="P:proteolysis"/>
    <property type="evidence" value="ECO:0007669"/>
    <property type="project" value="UniProtKB-KW"/>
</dbReference>
<evidence type="ECO:0000313" key="10">
    <source>
        <dbReference type="Proteomes" id="UP000286045"/>
    </source>
</evidence>
<feature type="chain" id="PRO_5019093785" description="Peptidase A1 domain-containing protein" evidence="7">
    <location>
        <begin position="18"/>
        <end position="446"/>
    </location>
</feature>
<keyword evidence="4" id="KW-0064">Aspartyl protease</keyword>
<proteinExistence type="inferred from homology"/>
<comment type="similarity">
    <text evidence="1">Belongs to the peptidase A1 family.</text>
</comment>
<feature type="signal peptide" evidence="7">
    <location>
        <begin position="1"/>
        <end position="17"/>
    </location>
</feature>
<feature type="domain" description="Peptidase A1" evidence="8">
    <location>
        <begin position="65"/>
        <end position="425"/>
    </location>
</feature>
<keyword evidence="10" id="KW-1185">Reference proteome</keyword>
<dbReference type="PANTHER" id="PTHR47965:SF12">
    <property type="entry name" value="ASPARTIC PROTEINASE 3-RELATED"/>
    <property type="match status" value="1"/>
</dbReference>
<evidence type="ECO:0000259" key="8">
    <source>
        <dbReference type="PROSITE" id="PS51767"/>
    </source>
</evidence>